<proteinExistence type="predicted"/>
<gene>
    <name evidence="1" type="ORF">EG68_11870</name>
</gene>
<accession>A0A8S9YF88</accession>
<reference evidence="1" key="1">
    <citation type="submission" date="2019-07" db="EMBL/GenBank/DDBJ databases">
        <title>Annotation for the trematode Paragonimus miyazaki's.</title>
        <authorList>
            <person name="Choi Y.-J."/>
        </authorList>
    </citation>
    <scope>NUCLEOTIDE SEQUENCE</scope>
    <source>
        <strain evidence="1">Japan</strain>
    </source>
</reference>
<evidence type="ECO:0000313" key="2">
    <source>
        <dbReference type="Proteomes" id="UP000822476"/>
    </source>
</evidence>
<comment type="caution">
    <text evidence="1">The sequence shown here is derived from an EMBL/GenBank/DDBJ whole genome shotgun (WGS) entry which is preliminary data.</text>
</comment>
<dbReference type="EMBL" id="JTDE01007180">
    <property type="protein sequence ID" value="KAF7240510.1"/>
    <property type="molecule type" value="Genomic_DNA"/>
</dbReference>
<dbReference type="Proteomes" id="UP000822476">
    <property type="component" value="Unassembled WGS sequence"/>
</dbReference>
<dbReference type="AlphaFoldDB" id="A0A8S9YF88"/>
<name>A0A8S9YF88_9TREM</name>
<keyword evidence="2" id="KW-1185">Reference proteome</keyword>
<sequence length="41" mass="4831">MLFGQLNPDVKYLNIRCDFLVWLVERLLCLGLPLFRCFGTI</sequence>
<evidence type="ECO:0000313" key="1">
    <source>
        <dbReference type="EMBL" id="KAF7240510.1"/>
    </source>
</evidence>
<protein>
    <submittedName>
        <fullName evidence="1">Uncharacterized protein</fullName>
    </submittedName>
</protein>
<organism evidence="1 2">
    <name type="scientific">Paragonimus skrjabini miyazakii</name>
    <dbReference type="NCBI Taxonomy" id="59628"/>
    <lineage>
        <taxon>Eukaryota</taxon>
        <taxon>Metazoa</taxon>
        <taxon>Spiralia</taxon>
        <taxon>Lophotrochozoa</taxon>
        <taxon>Platyhelminthes</taxon>
        <taxon>Trematoda</taxon>
        <taxon>Digenea</taxon>
        <taxon>Plagiorchiida</taxon>
        <taxon>Troglotremata</taxon>
        <taxon>Troglotrematidae</taxon>
        <taxon>Paragonimus</taxon>
    </lineage>
</organism>